<keyword evidence="8 11" id="KW-0472">Membrane</keyword>
<dbReference type="GO" id="GO:0005886">
    <property type="term" value="C:plasma membrane"/>
    <property type="evidence" value="ECO:0007669"/>
    <property type="project" value="UniProtKB-SubCell"/>
</dbReference>
<evidence type="ECO:0000256" key="7">
    <source>
        <dbReference type="ARBA" id="ARBA00022989"/>
    </source>
</evidence>
<keyword evidence="7 11" id="KW-1133">Transmembrane helix</keyword>
<feature type="transmembrane region" description="Helical" evidence="11">
    <location>
        <begin position="279"/>
        <end position="303"/>
    </location>
</feature>
<keyword evidence="15" id="KW-1185">Reference proteome</keyword>
<evidence type="ECO:0000256" key="4">
    <source>
        <dbReference type="ARBA" id="ARBA00022692"/>
    </source>
</evidence>
<dbReference type="PROSITE" id="PS00211">
    <property type="entry name" value="ABC_TRANSPORTER_1"/>
    <property type="match status" value="1"/>
</dbReference>
<evidence type="ECO:0000256" key="3">
    <source>
        <dbReference type="ARBA" id="ARBA00022475"/>
    </source>
</evidence>
<dbReference type="CDD" id="cd18546">
    <property type="entry name" value="ABC_6TM_Rv0194_D2_like"/>
    <property type="match status" value="1"/>
</dbReference>
<feature type="transmembrane region" description="Helical" evidence="11">
    <location>
        <begin position="98"/>
        <end position="119"/>
    </location>
</feature>
<dbReference type="GO" id="GO:0005524">
    <property type="term" value="F:ATP binding"/>
    <property type="evidence" value="ECO:0007669"/>
    <property type="project" value="UniProtKB-KW"/>
</dbReference>
<dbReference type="InterPro" id="IPR039421">
    <property type="entry name" value="Type_1_exporter"/>
</dbReference>
<keyword evidence="3" id="KW-1003">Cell membrane</keyword>
<dbReference type="AlphaFoldDB" id="A0A0L6CGZ6"/>
<evidence type="ECO:0000256" key="9">
    <source>
        <dbReference type="ARBA" id="ARBA00061644"/>
    </source>
</evidence>
<keyword evidence="6" id="KW-0067">ATP-binding</keyword>
<feature type="transmembrane region" description="Helical" evidence="11">
    <location>
        <begin position="177"/>
        <end position="195"/>
    </location>
</feature>
<dbReference type="InterPro" id="IPR017871">
    <property type="entry name" value="ABC_transporter-like_CS"/>
</dbReference>
<evidence type="ECO:0000256" key="5">
    <source>
        <dbReference type="ARBA" id="ARBA00022741"/>
    </source>
</evidence>
<dbReference type="Gene3D" id="1.20.1560.10">
    <property type="entry name" value="ABC transporter type 1, transmembrane domain"/>
    <property type="match status" value="1"/>
</dbReference>
<comment type="caution">
    <text evidence="14">The sequence shown here is derived from an EMBL/GenBank/DDBJ whole genome shotgun (WGS) entry which is preliminary data.</text>
</comment>
<dbReference type="SUPFAM" id="SSF52540">
    <property type="entry name" value="P-loop containing nucleoside triphosphate hydrolases"/>
    <property type="match status" value="1"/>
</dbReference>
<dbReference type="SMART" id="SM00382">
    <property type="entry name" value="AAA"/>
    <property type="match status" value="1"/>
</dbReference>
<evidence type="ECO:0000259" key="13">
    <source>
        <dbReference type="PROSITE" id="PS50929"/>
    </source>
</evidence>
<dbReference type="PANTHER" id="PTHR43394:SF1">
    <property type="entry name" value="ATP-BINDING CASSETTE SUB-FAMILY B MEMBER 10, MITOCHONDRIAL"/>
    <property type="match status" value="1"/>
</dbReference>
<dbReference type="InterPro" id="IPR027417">
    <property type="entry name" value="P-loop_NTPase"/>
</dbReference>
<evidence type="ECO:0000259" key="12">
    <source>
        <dbReference type="PROSITE" id="PS50893"/>
    </source>
</evidence>
<evidence type="ECO:0000256" key="10">
    <source>
        <dbReference type="SAM" id="MobiDB-lite"/>
    </source>
</evidence>
<evidence type="ECO:0000256" key="11">
    <source>
        <dbReference type="SAM" id="Phobius"/>
    </source>
</evidence>
<dbReference type="InterPro" id="IPR003439">
    <property type="entry name" value="ABC_transporter-like_ATP-bd"/>
</dbReference>
<dbReference type="Pfam" id="PF00005">
    <property type="entry name" value="ABC_tran"/>
    <property type="match status" value="1"/>
</dbReference>
<dbReference type="PANTHER" id="PTHR43394">
    <property type="entry name" value="ATP-DEPENDENT PERMEASE MDL1, MITOCHONDRIAL"/>
    <property type="match status" value="1"/>
</dbReference>
<dbReference type="Proteomes" id="UP000037397">
    <property type="component" value="Unassembled WGS sequence"/>
</dbReference>
<dbReference type="SUPFAM" id="SSF90123">
    <property type="entry name" value="ABC transporter transmembrane region"/>
    <property type="match status" value="1"/>
</dbReference>
<evidence type="ECO:0000256" key="2">
    <source>
        <dbReference type="ARBA" id="ARBA00022448"/>
    </source>
</evidence>
<feature type="domain" description="ABC transmembrane type-1" evidence="13">
    <location>
        <begin position="58"/>
        <end position="344"/>
    </location>
</feature>
<dbReference type="EMBL" id="LAIR01000002">
    <property type="protein sequence ID" value="KNX37076.1"/>
    <property type="molecule type" value="Genomic_DNA"/>
</dbReference>
<comment type="similarity">
    <text evidence="9">Belongs to the ABC transporter superfamily. Lipid exporter (TC 3.A.1.106) family.</text>
</comment>
<protein>
    <submittedName>
        <fullName evidence="14">ABC transporter</fullName>
    </submittedName>
</protein>
<dbReference type="PATRIC" id="fig|1631356.3.peg.1518"/>
<dbReference type="STRING" id="1631356.VV01_07840"/>
<sequence>MTQTTERADEVDTPDEDDWRGRLVDAQDDIPAEDATPMRAEAKRLLVDLLRPYKRMLLALVVVVVIENAARLSVPRLVQIGIDHGVPPLRDRSDGHNLTLVVIALVVAVTIQAASRVLFLRQSGRVGQLVLIEVRRRLFEHFQRLDVGFHDRYTSGRVVSRSTNDVETIQEMTDSGFDGLVTAVLTMVGTAVLLLTLDWQLGLACLVGFPVLALVVRWFSRASTATFRTVREHAALVIVHFVETMTGIKAVQAYRRERRNQDIFEDVATRYQHSNEKGFRLFAIFMPSIKLVGNVTTGVVILYGGWRVFHGEMTIGVLTAFLLYLRMFFEPMQEVSQFYNTFQSATSALEKIAGVLAQEPAVADPSKPTRLTRSEGHVRFEHVGFSYVPGRPVVPDLDLDIPAGQTIALVGTTGAGKTTIAKLMARFYDPTSGRVTLDGVDLRDLTQSNLRQHVVMVTQENVMFEGTVADNIRFGRPGASDSELRAAAEGVGADRFIEALPQGYDTDVAKRGGRLSAGQRQLIAFARAFLADPDVLILDEATSSLDIPSERLVQRALETVLADRTALIIAHRLSTVEVADRVLVLEHGQVLEDGSPAELMQAEGGRYAALHDAWISSLA</sequence>
<keyword evidence="4 11" id="KW-0812">Transmembrane</keyword>
<feature type="region of interest" description="Disordered" evidence="10">
    <location>
        <begin position="1"/>
        <end position="22"/>
    </location>
</feature>
<evidence type="ECO:0000256" key="6">
    <source>
        <dbReference type="ARBA" id="ARBA00022840"/>
    </source>
</evidence>
<name>A0A0L6CGZ6_9MICO</name>
<dbReference type="InterPro" id="IPR003593">
    <property type="entry name" value="AAA+_ATPase"/>
</dbReference>
<evidence type="ECO:0000313" key="14">
    <source>
        <dbReference type="EMBL" id="KNX37076.1"/>
    </source>
</evidence>
<dbReference type="InterPro" id="IPR036640">
    <property type="entry name" value="ABC1_TM_sf"/>
</dbReference>
<evidence type="ECO:0000313" key="15">
    <source>
        <dbReference type="Proteomes" id="UP000037397"/>
    </source>
</evidence>
<dbReference type="RefSeq" id="WP_050669398.1">
    <property type="nucleotide sequence ID" value="NZ_LAIR01000002.1"/>
</dbReference>
<feature type="transmembrane region" description="Helical" evidence="11">
    <location>
        <begin position="57"/>
        <end position="78"/>
    </location>
</feature>
<dbReference type="PROSITE" id="PS50929">
    <property type="entry name" value="ABC_TM1F"/>
    <property type="match status" value="1"/>
</dbReference>
<feature type="transmembrane region" description="Helical" evidence="11">
    <location>
        <begin position="201"/>
        <end position="219"/>
    </location>
</feature>
<proteinExistence type="inferred from homology"/>
<dbReference type="FunFam" id="3.40.50.300:FF:000299">
    <property type="entry name" value="ABC transporter ATP-binding protein/permease"/>
    <property type="match status" value="1"/>
</dbReference>
<dbReference type="Pfam" id="PF00664">
    <property type="entry name" value="ABC_membrane"/>
    <property type="match status" value="1"/>
</dbReference>
<organism evidence="14 15">
    <name type="scientific">Luteipulveratus halotolerans</name>
    <dbReference type="NCBI Taxonomy" id="1631356"/>
    <lineage>
        <taxon>Bacteria</taxon>
        <taxon>Bacillati</taxon>
        <taxon>Actinomycetota</taxon>
        <taxon>Actinomycetes</taxon>
        <taxon>Micrococcales</taxon>
        <taxon>Dermacoccaceae</taxon>
        <taxon>Luteipulveratus</taxon>
    </lineage>
</organism>
<dbReference type="PROSITE" id="PS50893">
    <property type="entry name" value="ABC_TRANSPORTER_2"/>
    <property type="match status" value="1"/>
</dbReference>
<dbReference type="OrthoDB" id="9806127at2"/>
<accession>A0A0L6CGZ6</accession>
<evidence type="ECO:0000256" key="1">
    <source>
        <dbReference type="ARBA" id="ARBA00004651"/>
    </source>
</evidence>
<dbReference type="GO" id="GO:0015421">
    <property type="term" value="F:ABC-type oligopeptide transporter activity"/>
    <property type="evidence" value="ECO:0007669"/>
    <property type="project" value="TreeGrafter"/>
</dbReference>
<reference evidence="15" key="1">
    <citation type="submission" date="2015-03" db="EMBL/GenBank/DDBJ databases">
        <title>Luteipulveratus halotolerans sp. nov., a novel actinobacterium (Dermacoccaceae) from Sarawak, Malaysia.</title>
        <authorList>
            <person name="Juboi H."/>
            <person name="Basik A."/>
            <person name="Shamsul S.S."/>
            <person name="Arnold P."/>
            <person name="Schmitt E.K."/>
            <person name="Sanglier J.-J."/>
            <person name="Yeo T."/>
        </authorList>
    </citation>
    <scope>NUCLEOTIDE SEQUENCE [LARGE SCALE GENOMIC DNA]</scope>
    <source>
        <strain evidence="15">C296001</strain>
    </source>
</reference>
<dbReference type="GO" id="GO:0016887">
    <property type="term" value="F:ATP hydrolysis activity"/>
    <property type="evidence" value="ECO:0007669"/>
    <property type="project" value="InterPro"/>
</dbReference>
<dbReference type="InterPro" id="IPR011527">
    <property type="entry name" value="ABC1_TM_dom"/>
</dbReference>
<gene>
    <name evidence="14" type="ORF">VV01_07840</name>
</gene>
<dbReference type="Gene3D" id="3.40.50.300">
    <property type="entry name" value="P-loop containing nucleotide triphosphate hydrolases"/>
    <property type="match status" value="1"/>
</dbReference>
<feature type="domain" description="ABC transporter" evidence="12">
    <location>
        <begin position="378"/>
        <end position="612"/>
    </location>
</feature>
<evidence type="ECO:0000256" key="8">
    <source>
        <dbReference type="ARBA" id="ARBA00023136"/>
    </source>
</evidence>
<comment type="subcellular location">
    <subcellularLocation>
        <location evidence="1">Cell membrane</location>
        <topology evidence="1">Multi-pass membrane protein</topology>
    </subcellularLocation>
</comment>
<keyword evidence="2" id="KW-0813">Transport</keyword>
<feature type="compositionally biased region" description="Basic and acidic residues" evidence="10">
    <location>
        <begin position="1"/>
        <end position="10"/>
    </location>
</feature>
<keyword evidence="5" id="KW-0547">Nucleotide-binding</keyword>